<dbReference type="AlphaFoldDB" id="A0A4R4YH57"/>
<reference evidence="1 2" key="1">
    <citation type="submission" date="2019-03" db="EMBL/GenBank/DDBJ databases">
        <title>Draft genome sequences of novel Actinobacteria.</title>
        <authorList>
            <person name="Sahin N."/>
            <person name="Ay H."/>
            <person name="Saygin H."/>
        </authorList>
    </citation>
    <scope>NUCLEOTIDE SEQUENCE [LARGE SCALE GENOMIC DNA]</scope>
    <source>
        <strain evidence="1 2">7K502</strain>
    </source>
</reference>
<protein>
    <recommendedName>
        <fullName evidence="3">DsrE/DsrF-like family protein</fullName>
    </recommendedName>
</protein>
<gene>
    <name evidence="1" type="ORF">E1288_24935</name>
</gene>
<comment type="caution">
    <text evidence="1">The sequence shown here is derived from an EMBL/GenBank/DDBJ whole genome shotgun (WGS) entry which is preliminary data.</text>
</comment>
<name>A0A4R4YH57_9PSEU</name>
<sequence length="108" mass="11536">MHEYLLIESGGPPAGAGCDRFVGDAVRLLEGGDAVSLLLIENAAPAAVRDALPSIDGFLRNGGELWVDSFSLRQRAVRAEDLVPGVRVVEMADVAEKLLETGLRAVWH</sequence>
<proteinExistence type="predicted"/>
<dbReference type="RefSeq" id="WP_132489051.1">
    <property type="nucleotide sequence ID" value="NZ_SMKW01000035.1"/>
</dbReference>
<evidence type="ECO:0000313" key="1">
    <source>
        <dbReference type="EMBL" id="TDD44123.1"/>
    </source>
</evidence>
<organism evidence="1 2">
    <name type="scientific">Saccharopolyspora elongata</name>
    <dbReference type="NCBI Taxonomy" id="2530387"/>
    <lineage>
        <taxon>Bacteria</taxon>
        <taxon>Bacillati</taxon>
        <taxon>Actinomycetota</taxon>
        <taxon>Actinomycetes</taxon>
        <taxon>Pseudonocardiales</taxon>
        <taxon>Pseudonocardiaceae</taxon>
        <taxon>Saccharopolyspora</taxon>
    </lineage>
</organism>
<dbReference type="SUPFAM" id="SSF75169">
    <property type="entry name" value="DsrEFH-like"/>
    <property type="match status" value="1"/>
</dbReference>
<dbReference type="EMBL" id="SMKW01000035">
    <property type="protein sequence ID" value="TDD44123.1"/>
    <property type="molecule type" value="Genomic_DNA"/>
</dbReference>
<evidence type="ECO:0000313" key="2">
    <source>
        <dbReference type="Proteomes" id="UP000294947"/>
    </source>
</evidence>
<dbReference type="InterPro" id="IPR027396">
    <property type="entry name" value="DsrEFH-like"/>
</dbReference>
<accession>A0A4R4YH57</accession>
<evidence type="ECO:0008006" key="3">
    <source>
        <dbReference type="Google" id="ProtNLM"/>
    </source>
</evidence>
<dbReference type="Gene3D" id="3.40.1260.10">
    <property type="entry name" value="DsrEFH-like"/>
    <property type="match status" value="1"/>
</dbReference>
<dbReference type="OrthoDB" id="3695258at2"/>
<keyword evidence="2" id="KW-1185">Reference proteome</keyword>
<dbReference type="Proteomes" id="UP000294947">
    <property type="component" value="Unassembled WGS sequence"/>
</dbReference>